<sequence>SHFSRLTACLPQQLMCTAVSSQPLIKAPQCCSTHGGAFFGDSLMRSHRDIVRNTPLARWTHTSPGAAIMRTRGVRNLSTGVCQGFVQARTVIIAAPSDSAEQR</sequence>
<dbReference type="AlphaFoldDB" id="A0A7U2HXZ6"/>
<dbReference type="VEuPathDB" id="FungiDB:JI435_304030"/>
<keyword evidence="2" id="KW-1185">Reference proteome</keyword>
<proteinExistence type="predicted"/>
<name>A0A7U2HXZ6_PHANO</name>
<accession>A0A7U2HXZ6</accession>
<feature type="non-terminal residue" evidence="1">
    <location>
        <position position="1"/>
    </location>
</feature>
<reference evidence="2" key="1">
    <citation type="journal article" date="2021" name="BMC Genomics">
        <title>Chromosome-level genome assembly and manually-curated proteome of model necrotroph Parastagonospora nodorum Sn15 reveals a genome-wide trove of candidate effector homologs, and redundancy of virulence-related functions within an accessory chromosome.</title>
        <authorList>
            <person name="Bertazzoni S."/>
            <person name="Jones D.A.B."/>
            <person name="Phan H.T."/>
            <person name="Tan K.-C."/>
            <person name="Hane J.K."/>
        </authorList>
    </citation>
    <scope>NUCLEOTIDE SEQUENCE [LARGE SCALE GENOMIC DNA]</scope>
    <source>
        <strain evidence="2">SN15 / ATCC MYA-4574 / FGSC 10173)</strain>
    </source>
</reference>
<protein>
    <submittedName>
        <fullName evidence="1">Uncharacterized protein</fullName>
    </submittedName>
</protein>
<dbReference type="Proteomes" id="UP000663193">
    <property type="component" value="Chromosome 6"/>
</dbReference>
<evidence type="ECO:0000313" key="2">
    <source>
        <dbReference type="Proteomes" id="UP000663193"/>
    </source>
</evidence>
<organism evidence="1 2">
    <name type="scientific">Phaeosphaeria nodorum (strain SN15 / ATCC MYA-4574 / FGSC 10173)</name>
    <name type="common">Glume blotch fungus</name>
    <name type="synonym">Parastagonospora nodorum</name>
    <dbReference type="NCBI Taxonomy" id="321614"/>
    <lineage>
        <taxon>Eukaryota</taxon>
        <taxon>Fungi</taxon>
        <taxon>Dikarya</taxon>
        <taxon>Ascomycota</taxon>
        <taxon>Pezizomycotina</taxon>
        <taxon>Dothideomycetes</taxon>
        <taxon>Pleosporomycetidae</taxon>
        <taxon>Pleosporales</taxon>
        <taxon>Pleosporineae</taxon>
        <taxon>Phaeosphaeriaceae</taxon>
        <taxon>Parastagonospora</taxon>
    </lineage>
</organism>
<gene>
    <name evidence="1" type="ORF">JI435_304030</name>
</gene>
<dbReference type="EMBL" id="CP069028">
    <property type="protein sequence ID" value="QRC96045.1"/>
    <property type="molecule type" value="Genomic_DNA"/>
</dbReference>
<evidence type="ECO:0000313" key="1">
    <source>
        <dbReference type="EMBL" id="QRC96045.1"/>
    </source>
</evidence>